<evidence type="ECO:0000313" key="8">
    <source>
        <dbReference type="EMBL" id="KAF8655174.1"/>
    </source>
</evidence>
<evidence type="ECO:0000259" key="6">
    <source>
        <dbReference type="Pfam" id="PF17137"/>
    </source>
</evidence>
<dbReference type="Pfam" id="PF17137">
    <property type="entry name" value="DUF5110"/>
    <property type="match status" value="1"/>
</dbReference>
<dbReference type="Gene3D" id="3.20.20.80">
    <property type="entry name" value="Glycosidases"/>
    <property type="match status" value="2"/>
</dbReference>
<keyword evidence="9" id="KW-1185">Reference proteome</keyword>
<dbReference type="Pfam" id="PF21365">
    <property type="entry name" value="Glyco_hydro_31_3rd"/>
    <property type="match status" value="1"/>
</dbReference>
<dbReference type="InterPro" id="IPR013780">
    <property type="entry name" value="Glyco_hydro_b"/>
</dbReference>
<dbReference type="PANTHER" id="PTHR22762">
    <property type="entry name" value="ALPHA-GLUCOSIDASE"/>
    <property type="match status" value="1"/>
</dbReference>
<dbReference type="SUPFAM" id="SSF51445">
    <property type="entry name" value="(Trans)glycosidases"/>
    <property type="match status" value="1"/>
</dbReference>
<dbReference type="GO" id="GO:0005975">
    <property type="term" value="P:carbohydrate metabolic process"/>
    <property type="evidence" value="ECO:0007669"/>
    <property type="project" value="InterPro"/>
</dbReference>
<evidence type="ECO:0000259" key="7">
    <source>
        <dbReference type="Pfam" id="PF21365"/>
    </source>
</evidence>
<evidence type="ECO:0000256" key="2">
    <source>
        <dbReference type="ARBA" id="ARBA00022801"/>
    </source>
</evidence>
<evidence type="ECO:0000256" key="3">
    <source>
        <dbReference type="ARBA" id="ARBA00023295"/>
    </source>
</evidence>
<dbReference type="OrthoDB" id="1334205at2759"/>
<comment type="caution">
    <text evidence="8">The sequence shown here is derived from an EMBL/GenBank/DDBJ whole genome shotgun (WGS) entry which is preliminary data.</text>
</comment>
<keyword evidence="3 4" id="KW-0326">Glycosidase</keyword>
<gene>
    <name evidence="8" type="ORF">HU200_061314</name>
</gene>
<dbReference type="InterPro" id="IPR033403">
    <property type="entry name" value="DUF5110"/>
</dbReference>
<dbReference type="Gene3D" id="2.60.40.1180">
    <property type="entry name" value="Golgi alpha-mannosidase II"/>
    <property type="match status" value="2"/>
</dbReference>
<dbReference type="PROSITE" id="PS00129">
    <property type="entry name" value="GLYCOSYL_HYDROL_F31_1"/>
    <property type="match status" value="1"/>
</dbReference>
<comment type="similarity">
    <text evidence="1 4">Belongs to the glycosyl hydrolase 31 family.</text>
</comment>
<evidence type="ECO:0000313" key="9">
    <source>
        <dbReference type="Proteomes" id="UP000636709"/>
    </source>
</evidence>
<dbReference type="GO" id="GO:0004553">
    <property type="term" value="F:hydrolase activity, hydrolyzing O-glycosyl compounds"/>
    <property type="evidence" value="ECO:0007669"/>
    <property type="project" value="InterPro"/>
</dbReference>
<evidence type="ECO:0000256" key="4">
    <source>
        <dbReference type="RuleBase" id="RU361185"/>
    </source>
</evidence>
<evidence type="ECO:0000256" key="1">
    <source>
        <dbReference type="ARBA" id="ARBA00007806"/>
    </source>
</evidence>
<dbReference type="Pfam" id="PF01055">
    <property type="entry name" value="Glyco_hydro_31_2nd"/>
    <property type="match status" value="1"/>
</dbReference>
<dbReference type="InterPro" id="IPR000322">
    <property type="entry name" value="Glyco_hydro_31_TIM"/>
</dbReference>
<feature type="domain" description="Glycoside hydrolase family 31 TIM barrel" evidence="5">
    <location>
        <begin position="32"/>
        <end position="155"/>
    </location>
</feature>
<evidence type="ECO:0000259" key="5">
    <source>
        <dbReference type="Pfam" id="PF01055"/>
    </source>
</evidence>
<protein>
    <submittedName>
        <fullName evidence="8">Uncharacterized protein</fullName>
    </submittedName>
</protein>
<dbReference type="Proteomes" id="UP000636709">
    <property type="component" value="Unassembled WGS sequence"/>
</dbReference>
<dbReference type="PANTHER" id="PTHR22762:SF120">
    <property type="entry name" value="HETEROGLYCAN GLUCOSIDASE 1"/>
    <property type="match status" value="1"/>
</dbReference>
<dbReference type="EMBL" id="JACEFO010002599">
    <property type="protein sequence ID" value="KAF8655174.1"/>
    <property type="molecule type" value="Genomic_DNA"/>
</dbReference>
<feature type="domain" description="DUF5110" evidence="6">
    <location>
        <begin position="279"/>
        <end position="347"/>
    </location>
</feature>
<name>A0A835A4Y0_9POAL</name>
<accession>A0A835A4Y0</accession>
<feature type="domain" description="Glycosyl hydrolase family 31 C-terminal" evidence="7">
    <location>
        <begin position="185"/>
        <end position="241"/>
    </location>
</feature>
<dbReference type="InterPro" id="IPR017853">
    <property type="entry name" value="GH"/>
</dbReference>
<dbReference type="InterPro" id="IPR030458">
    <property type="entry name" value="Glyco_hydro_31_AS"/>
</dbReference>
<organism evidence="8 9">
    <name type="scientific">Digitaria exilis</name>
    <dbReference type="NCBI Taxonomy" id="1010633"/>
    <lineage>
        <taxon>Eukaryota</taxon>
        <taxon>Viridiplantae</taxon>
        <taxon>Streptophyta</taxon>
        <taxon>Embryophyta</taxon>
        <taxon>Tracheophyta</taxon>
        <taxon>Spermatophyta</taxon>
        <taxon>Magnoliopsida</taxon>
        <taxon>Liliopsida</taxon>
        <taxon>Poales</taxon>
        <taxon>Poaceae</taxon>
        <taxon>PACMAD clade</taxon>
        <taxon>Panicoideae</taxon>
        <taxon>Panicodae</taxon>
        <taxon>Paniceae</taxon>
        <taxon>Anthephorinae</taxon>
        <taxon>Digitaria</taxon>
    </lineage>
</organism>
<keyword evidence="2 4" id="KW-0378">Hydrolase</keyword>
<dbReference type="InterPro" id="IPR048395">
    <property type="entry name" value="Glyco_hydro_31_C"/>
</dbReference>
<dbReference type="AlphaFoldDB" id="A0A835A4Y0"/>
<reference evidence="8" key="1">
    <citation type="submission" date="2020-07" db="EMBL/GenBank/DDBJ databases">
        <title>Genome sequence and genetic diversity analysis of an under-domesticated orphan crop, white fonio (Digitaria exilis).</title>
        <authorList>
            <person name="Bennetzen J.L."/>
            <person name="Chen S."/>
            <person name="Ma X."/>
            <person name="Wang X."/>
            <person name="Yssel A.E.J."/>
            <person name="Chaluvadi S.R."/>
            <person name="Johnson M."/>
            <person name="Gangashetty P."/>
            <person name="Hamidou F."/>
            <person name="Sanogo M.D."/>
            <person name="Zwaenepoel A."/>
            <person name="Wallace J."/>
            <person name="Van De Peer Y."/>
            <person name="Van Deynze A."/>
        </authorList>
    </citation>
    <scope>NUCLEOTIDE SEQUENCE</scope>
    <source>
        <tissue evidence="8">Leaves</tissue>
    </source>
</reference>
<proteinExistence type="inferred from homology"/>
<sequence length="473" mass="53047">MISIRWVAKQSGCLTQESRTRRVTLCMKVVQKRMFGSKKADGSPFIGEVWPGDCAFPDFTSKRARGWWASLVKDFVSNGVDGIWNDMNEPAVFNVKALRITICVYGMLMANASKRPFVLTRAGFIGSQRYAATWTGDNLSNWEHLHMSLPMMLQLCEEVCRLALLRRYRLLPHMYTLFYHSHTKGTPVAVPVFFADPQDQELRKIETSFLLGPLLVCASTSPNKGAHECSHKFPKGIWLPFDFGDSHPDLPVLYLQGGAILPVGLPVKHVGEATLEDDLSLIIALDENGKAEGVLFEYAGDGYEFTHGEYLLTYYSAKLDSMAVTVKVFKSEGSWKRPKRNLKINVLLGGGAMISALGVDGEDVHLAMPPESKVCNLVASSELARKKLFEIIRPIPDIDEPESQQEGAEFSKTLVDLKSGDWLLKVVPWIGGRIISMKHRPTGMLCFCCAIYTLQAWLSYVQYPKEMCYFINR</sequence>